<accession>A0A0H4WYP8</accession>
<dbReference type="Pfam" id="PF13302">
    <property type="entry name" value="Acetyltransf_3"/>
    <property type="match status" value="1"/>
</dbReference>
<dbReference type="PANTHER" id="PTHR43792:SF8">
    <property type="entry name" value="[RIBOSOMAL PROTEIN US5]-ALANINE N-ACETYLTRANSFERASE"/>
    <property type="match status" value="1"/>
</dbReference>
<dbReference type="Gene3D" id="3.40.630.30">
    <property type="match status" value="1"/>
</dbReference>
<dbReference type="PANTHER" id="PTHR43792">
    <property type="entry name" value="GNAT FAMILY, PUTATIVE (AFU_ORTHOLOGUE AFUA_3G00765)-RELATED-RELATED"/>
    <property type="match status" value="1"/>
</dbReference>
<evidence type="ECO:0000313" key="6">
    <source>
        <dbReference type="Proteomes" id="UP000009026"/>
    </source>
</evidence>
<dbReference type="SUPFAM" id="SSF55729">
    <property type="entry name" value="Acyl-CoA N-acyltransferases (Nat)"/>
    <property type="match status" value="1"/>
</dbReference>
<dbReference type="AlphaFoldDB" id="A0A0H4WYP8"/>
<dbReference type="PROSITE" id="PS51186">
    <property type="entry name" value="GNAT"/>
    <property type="match status" value="1"/>
</dbReference>
<keyword evidence="2" id="KW-0012">Acyltransferase</keyword>
<sequence length="186" mass="20320">MPAADSSDALLMEPVTRLHTAALQALASDPAVSATSHLPSPYPPGHAEAWIHAATEARAKGEAFHFAVMLPQEGFVGCCSLMAVSPRERSAQVSYWIGRPYWGRGLATRATRWVLGFAFEALKLERVRTCVLDGNIASLRVLEKLGFLPLLRAPNRNPKFPLDASLVFFERLAVPLSSRRPDAQDS</sequence>
<dbReference type="eggNOG" id="COG1670">
    <property type="taxonomic scope" value="Bacteria"/>
</dbReference>
<dbReference type="EMBL" id="CP012109">
    <property type="protein sequence ID" value="AKQ67934.1"/>
    <property type="molecule type" value="Genomic_DNA"/>
</dbReference>
<dbReference type="InterPro" id="IPR000182">
    <property type="entry name" value="GNAT_dom"/>
</dbReference>
<proteinExistence type="inferred from homology"/>
<dbReference type="RefSeq" id="WP_002636354.1">
    <property type="nucleotide sequence ID" value="NZ_CP012109.1"/>
</dbReference>
<dbReference type="InterPro" id="IPR051531">
    <property type="entry name" value="N-acetyltransferase"/>
</dbReference>
<evidence type="ECO:0000256" key="1">
    <source>
        <dbReference type="ARBA" id="ARBA00022679"/>
    </source>
</evidence>
<dbReference type="KEGG" id="mym:A176_004846"/>
<gene>
    <name evidence="5" type="ORF">A176_004846</name>
</gene>
<evidence type="ECO:0000259" key="4">
    <source>
        <dbReference type="PROSITE" id="PS51186"/>
    </source>
</evidence>
<comment type="similarity">
    <text evidence="3">Belongs to the acetyltransferase family. RimJ subfamily.</text>
</comment>
<evidence type="ECO:0000256" key="2">
    <source>
        <dbReference type="ARBA" id="ARBA00023315"/>
    </source>
</evidence>
<protein>
    <submittedName>
        <fullName evidence="5">Acetyltransferase, GNAT family</fullName>
    </submittedName>
</protein>
<name>A0A0H4WYP8_9BACT</name>
<organism evidence="5 6">
    <name type="scientific">Pseudomyxococcus hansupus</name>
    <dbReference type="NCBI Taxonomy" id="1297742"/>
    <lineage>
        <taxon>Bacteria</taxon>
        <taxon>Pseudomonadati</taxon>
        <taxon>Myxococcota</taxon>
        <taxon>Myxococcia</taxon>
        <taxon>Myxococcales</taxon>
        <taxon>Cystobacterineae</taxon>
        <taxon>Myxococcaceae</taxon>
        <taxon>Pseudomyxococcus</taxon>
    </lineage>
</organism>
<dbReference type="InterPro" id="IPR016181">
    <property type="entry name" value="Acyl_CoA_acyltransferase"/>
</dbReference>
<dbReference type="STRING" id="1297742.A176_004846"/>
<evidence type="ECO:0000313" key="5">
    <source>
        <dbReference type="EMBL" id="AKQ67934.1"/>
    </source>
</evidence>
<dbReference type="GO" id="GO:0016747">
    <property type="term" value="F:acyltransferase activity, transferring groups other than amino-acyl groups"/>
    <property type="evidence" value="ECO:0007669"/>
    <property type="project" value="InterPro"/>
</dbReference>
<reference evidence="5 6" key="1">
    <citation type="journal article" date="2016" name="PLoS ONE">
        <title>Complete Genome Sequence and Comparative Genomics of a Novel Myxobacterium Myxococcus hansupus.</title>
        <authorList>
            <person name="Sharma G."/>
            <person name="Narwani T."/>
            <person name="Subramanian S."/>
        </authorList>
    </citation>
    <scope>NUCLEOTIDE SEQUENCE [LARGE SCALE GENOMIC DNA]</scope>
    <source>
        <strain evidence="6">mixupus</strain>
    </source>
</reference>
<dbReference type="PATRIC" id="fig|1297742.4.peg.4892"/>
<evidence type="ECO:0000256" key="3">
    <source>
        <dbReference type="ARBA" id="ARBA00038502"/>
    </source>
</evidence>
<dbReference type="Proteomes" id="UP000009026">
    <property type="component" value="Chromosome"/>
</dbReference>
<dbReference type="OrthoDB" id="9801656at2"/>
<feature type="domain" description="N-acetyltransferase" evidence="4">
    <location>
        <begin position="10"/>
        <end position="167"/>
    </location>
</feature>
<keyword evidence="1 5" id="KW-0808">Transferase</keyword>
<keyword evidence="6" id="KW-1185">Reference proteome</keyword>